<dbReference type="SMART" id="SM00181">
    <property type="entry name" value="EGF"/>
    <property type="match status" value="2"/>
</dbReference>
<keyword evidence="3" id="KW-0254">Endocytosis</keyword>
<dbReference type="CDD" id="cd00054">
    <property type="entry name" value="EGF_CA"/>
    <property type="match status" value="1"/>
</dbReference>
<feature type="disulfide bond" evidence="11">
    <location>
        <begin position="65"/>
        <end position="75"/>
    </location>
</feature>
<dbReference type="GO" id="GO:0006898">
    <property type="term" value="P:receptor-mediated endocytosis"/>
    <property type="evidence" value="ECO:0007669"/>
    <property type="project" value="TreeGrafter"/>
</dbReference>
<dbReference type="InterPro" id="IPR000152">
    <property type="entry name" value="EGF-type_Asp/Asn_hydroxyl_site"/>
</dbReference>
<evidence type="ECO:0000259" key="13">
    <source>
        <dbReference type="PROSITE" id="PS50026"/>
    </source>
</evidence>
<dbReference type="Proteomes" id="UP000276133">
    <property type="component" value="Unassembled WGS sequence"/>
</dbReference>
<keyword evidence="6" id="KW-1133">Transmembrane helix</keyword>
<keyword evidence="15" id="KW-1185">Reference proteome</keyword>
<dbReference type="InterPro" id="IPR000742">
    <property type="entry name" value="EGF"/>
</dbReference>
<dbReference type="InterPro" id="IPR018097">
    <property type="entry name" value="EGF_Ca-bd_CS"/>
</dbReference>
<dbReference type="Pfam" id="PF00058">
    <property type="entry name" value="Ldl_recept_b"/>
    <property type="match status" value="1"/>
</dbReference>
<keyword evidence="7" id="KW-0472">Membrane</keyword>
<sequence length="282" mass="32270">MKLMFIKKLFDRKCSFCGRDDCSVQNGGCSHYCHQSPIGSLCLCPLGFQTSNLTNYKRCEDIDECSVESSCSQKCTNFAGGYYCACEPGYSRSGKTCKALTRQFAKIYITNGSNLIISNIEGTVLTSVRKSSLMQSVTAFDFHNRTGRIFWENPRGVVLDPRSEHRLIFCTDWSKYPRIERASMDGTNRTVLISTKLYWPNGLAIDMVRERIYFADEHLAYIESCDYNGNNRVQVISNDLMLHHPHSFAFFEHNIFWLDRGHIKVLKLDRLSPKNKTTIADI</sequence>
<dbReference type="SUPFAM" id="SSF57184">
    <property type="entry name" value="Growth factor receptor domain"/>
    <property type="match status" value="1"/>
</dbReference>
<dbReference type="PROSITE" id="PS01186">
    <property type="entry name" value="EGF_2"/>
    <property type="match status" value="1"/>
</dbReference>
<keyword evidence="2 11" id="KW-0245">EGF-like domain</keyword>
<dbReference type="InterPro" id="IPR011042">
    <property type="entry name" value="6-blade_b-propeller_TolB-like"/>
</dbReference>
<evidence type="ECO:0000256" key="9">
    <source>
        <dbReference type="ARBA" id="ARBA00023170"/>
    </source>
</evidence>
<dbReference type="GO" id="GO:0042562">
    <property type="term" value="F:hormone binding"/>
    <property type="evidence" value="ECO:0007669"/>
    <property type="project" value="TreeGrafter"/>
</dbReference>
<keyword evidence="4" id="KW-0812">Transmembrane</keyword>
<dbReference type="PROSITE" id="PS00010">
    <property type="entry name" value="ASX_HYDROXYL"/>
    <property type="match status" value="1"/>
</dbReference>
<evidence type="ECO:0000256" key="7">
    <source>
        <dbReference type="ARBA" id="ARBA00023136"/>
    </source>
</evidence>
<dbReference type="PANTHER" id="PTHR22722">
    <property type="entry name" value="LOW-DENSITY LIPOPROTEIN RECEPTOR-RELATED PROTEIN 2-RELATED"/>
    <property type="match status" value="1"/>
</dbReference>
<evidence type="ECO:0000256" key="10">
    <source>
        <dbReference type="ARBA" id="ARBA00023180"/>
    </source>
</evidence>
<dbReference type="PANTHER" id="PTHR22722:SF11">
    <property type="entry name" value="LOW-DENSITY LIPOPROTEIN RECEPTOR-RELATED PROTEIN 2"/>
    <property type="match status" value="1"/>
</dbReference>
<comment type="subcellular location">
    <subcellularLocation>
        <location evidence="1">Membrane</location>
        <topology evidence="1">Single-pass type I membrane protein</topology>
    </subcellularLocation>
</comment>
<evidence type="ECO:0000256" key="12">
    <source>
        <dbReference type="PROSITE-ProRule" id="PRU00461"/>
    </source>
</evidence>
<keyword evidence="10" id="KW-0325">Glycoprotein</keyword>
<evidence type="ECO:0000256" key="6">
    <source>
        <dbReference type="ARBA" id="ARBA00022989"/>
    </source>
</evidence>
<dbReference type="FunFam" id="2.10.25.10:FF:000009">
    <property type="entry name" value="Low-density lipoprotein receptor isoform 1"/>
    <property type="match status" value="1"/>
</dbReference>
<dbReference type="PROSITE" id="PS01187">
    <property type="entry name" value="EGF_CA"/>
    <property type="match status" value="1"/>
</dbReference>
<keyword evidence="9 14" id="KW-0675">Receptor</keyword>
<dbReference type="GO" id="GO:0043235">
    <property type="term" value="C:receptor complex"/>
    <property type="evidence" value="ECO:0007669"/>
    <property type="project" value="TreeGrafter"/>
</dbReference>
<dbReference type="Gene3D" id="2.10.25.10">
    <property type="entry name" value="Laminin"/>
    <property type="match status" value="2"/>
</dbReference>
<feature type="repeat" description="LDL-receptor class B" evidence="12">
    <location>
        <begin position="210"/>
        <end position="254"/>
    </location>
</feature>
<keyword evidence="8 11" id="KW-1015">Disulfide bond</keyword>
<dbReference type="SMART" id="SM00135">
    <property type="entry name" value="LY"/>
    <property type="match status" value="3"/>
</dbReference>
<dbReference type="EMBL" id="REGN01005011">
    <property type="protein sequence ID" value="RNA15197.1"/>
    <property type="molecule type" value="Genomic_DNA"/>
</dbReference>
<dbReference type="PROSITE" id="PS50026">
    <property type="entry name" value="EGF_3"/>
    <property type="match status" value="1"/>
</dbReference>
<evidence type="ECO:0000313" key="15">
    <source>
        <dbReference type="Proteomes" id="UP000276133"/>
    </source>
</evidence>
<organism evidence="14 15">
    <name type="scientific">Brachionus plicatilis</name>
    <name type="common">Marine rotifer</name>
    <name type="synonym">Brachionus muelleri</name>
    <dbReference type="NCBI Taxonomy" id="10195"/>
    <lineage>
        <taxon>Eukaryota</taxon>
        <taxon>Metazoa</taxon>
        <taxon>Spiralia</taxon>
        <taxon>Gnathifera</taxon>
        <taxon>Rotifera</taxon>
        <taxon>Eurotatoria</taxon>
        <taxon>Monogononta</taxon>
        <taxon>Pseudotrocha</taxon>
        <taxon>Ploima</taxon>
        <taxon>Brachionidae</taxon>
        <taxon>Brachionus</taxon>
    </lineage>
</organism>
<dbReference type="InterPro" id="IPR051221">
    <property type="entry name" value="LDLR-related"/>
</dbReference>
<gene>
    <name evidence="14" type="ORF">BpHYR1_047075</name>
</gene>
<feature type="domain" description="EGF-like" evidence="13">
    <location>
        <begin position="61"/>
        <end position="98"/>
    </location>
</feature>
<dbReference type="Gene3D" id="2.120.10.30">
    <property type="entry name" value="TolB, C-terminal domain"/>
    <property type="match status" value="1"/>
</dbReference>
<evidence type="ECO:0000256" key="2">
    <source>
        <dbReference type="ARBA" id="ARBA00022536"/>
    </source>
</evidence>
<dbReference type="GO" id="GO:0016324">
    <property type="term" value="C:apical plasma membrane"/>
    <property type="evidence" value="ECO:0007669"/>
    <property type="project" value="TreeGrafter"/>
</dbReference>
<evidence type="ECO:0000256" key="11">
    <source>
        <dbReference type="PROSITE-ProRule" id="PRU00076"/>
    </source>
</evidence>
<dbReference type="OrthoDB" id="21182at2759"/>
<feature type="repeat" description="LDL-receptor class B" evidence="12">
    <location>
        <begin position="166"/>
        <end position="209"/>
    </location>
</feature>
<comment type="caution">
    <text evidence="14">The sequence shown here is derived from an EMBL/GenBank/DDBJ whole genome shotgun (WGS) entry which is preliminary data.</text>
</comment>
<reference evidence="14 15" key="1">
    <citation type="journal article" date="2018" name="Sci. Rep.">
        <title>Genomic signatures of local adaptation to the degree of environmental predictability in rotifers.</title>
        <authorList>
            <person name="Franch-Gras L."/>
            <person name="Hahn C."/>
            <person name="Garcia-Roger E.M."/>
            <person name="Carmona M.J."/>
            <person name="Serra M."/>
            <person name="Gomez A."/>
        </authorList>
    </citation>
    <scope>NUCLEOTIDE SEQUENCE [LARGE SCALE GENOMIC DNA]</scope>
    <source>
        <strain evidence="14">HYR1</strain>
    </source>
</reference>
<dbReference type="PROSITE" id="PS51120">
    <property type="entry name" value="LDLRB"/>
    <property type="match status" value="2"/>
</dbReference>
<dbReference type="STRING" id="10195.A0A3M7QUV2"/>
<evidence type="ECO:0000256" key="1">
    <source>
        <dbReference type="ARBA" id="ARBA00004479"/>
    </source>
</evidence>
<dbReference type="SUPFAM" id="SSF63825">
    <property type="entry name" value="YWTD domain"/>
    <property type="match status" value="1"/>
</dbReference>
<protein>
    <submittedName>
        <fullName evidence="14">Low-density lipo receptor-related 2-like</fullName>
    </submittedName>
</protein>
<name>A0A3M7QUV2_BRAPC</name>
<evidence type="ECO:0000256" key="3">
    <source>
        <dbReference type="ARBA" id="ARBA00022583"/>
    </source>
</evidence>
<comment type="caution">
    <text evidence="11">Lacks conserved residue(s) required for the propagation of feature annotation.</text>
</comment>
<dbReference type="InterPro" id="IPR001881">
    <property type="entry name" value="EGF-like_Ca-bd_dom"/>
</dbReference>
<evidence type="ECO:0000313" key="14">
    <source>
        <dbReference type="EMBL" id="RNA15197.1"/>
    </source>
</evidence>
<dbReference type="AlphaFoldDB" id="A0A3M7QUV2"/>
<dbReference type="GO" id="GO:0005509">
    <property type="term" value="F:calcium ion binding"/>
    <property type="evidence" value="ECO:0007669"/>
    <property type="project" value="InterPro"/>
</dbReference>
<dbReference type="SMART" id="SM00179">
    <property type="entry name" value="EGF_CA"/>
    <property type="match status" value="2"/>
</dbReference>
<accession>A0A3M7QUV2</accession>
<evidence type="ECO:0000256" key="5">
    <source>
        <dbReference type="ARBA" id="ARBA00022737"/>
    </source>
</evidence>
<dbReference type="InterPro" id="IPR000033">
    <property type="entry name" value="LDLR_classB_rpt"/>
</dbReference>
<keyword evidence="5" id="KW-0677">Repeat</keyword>
<dbReference type="InterPro" id="IPR009030">
    <property type="entry name" value="Growth_fac_rcpt_cys_sf"/>
</dbReference>
<evidence type="ECO:0000256" key="8">
    <source>
        <dbReference type="ARBA" id="ARBA00023157"/>
    </source>
</evidence>
<evidence type="ECO:0000256" key="4">
    <source>
        <dbReference type="ARBA" id="ARBA00022692"/>
    </source>
</evidence>
<dbReference type="InterPro" id="IPR049883">
    <property type="entry name" value="NOTCH1_EGF-like"/>
</dbReference>
<dbReference type="Pfam" id="PF07645">
    <property type="entry name" value="EGF_CA"/>
    <property type="match status" value="1"/>
</dbReference>
<proteinExistence type="predicted"/>